<dbReference type="AlphaFoldDB" id="A0A5C8P4V7"/>
<dbReference type="InterPro" id="IPR051047">
    <property type="entry name" value="AccD/PCCB"/>
</dbReference>
<dbReference type="Gene3D" id="3.90.226.10">
    <property type="entry name" value="2-enoyl-CoA Hydratase, Chain A, domain 1"/>
    <property type="match status" value="2"/>
</dbReference>
<keyword evidence="4" id="KW-1185">Reference proteome</keyword>
<reference evidence="3 4" key="1">
    <citation type="submission" date="2019-06" db="EMBL/GenBank/DDBJ databases">
        <title>Quisquiliibacterium sp. nov., isolated from a maize field.</title>
        <authorList>
            <person name="Lin S.-Y."/>
            <person name="Tsai C.-F."/>
            <person name="Young C.-C."/>
        </authorList>
    </citation>
    <scope>NUCLEOTIDE SEQUENCE [LARGE SCALE GENOMIC DNA]</scope>
    <source>
        <strain evidence="3 4">CC-CFT501</strain>
    </source>
</reference>
<dbReference type="RefSeq" id="WP_147702348.1">
    <property type="nucleotide sequence ID" value="NZ_VDUY01000001.1"/>
</dbReference>
<comment type="caution">
    <text evidence="3">The sequence shown here is derived from an EMBL/GenBank/DDBJ whole genome shotgun (WGS) entry which is preliminary data.</text>
</comment>
<evidence type="ECO:0000259" key="2">
    <source>
        <dbReference type="PROSITE" id="PS50989"/>
    </source>
</evidence>
<dbReference type="SUPFAM" id="SSF52096">
    <property type="entry name" value="ClpP/crotonase"/>
    <property type="match status" value="2"/>
</dbReference>
<dbReference type="InterPro" id="IPR029045">
    <property type="entry name" value="ClpP/crotonase-like_dom_sf"/>
</dbReference>
<dbReference type="InterPro" id="IPR034733">
    <property type="entry name" value="AcCoA_carboxyl_beta"/>
</dbReference>
<feature type="domain" description="CoA carboxyltransferase C-terminal" evidence="2">
    <location>
        <begin position="278"/>
        <end position="526"/>
    </location>
</feature>
<dbReference type="OrthoDB" id="9803706at2"/>
<protein>
    <submittedName>
        <fullName evidence="3">Propionyl-CoA carboxylase</fullName>
    </submittedName>
</protein>
<dbReference type="InterPro" id="IPR011762">
    <property type="entry name" value="COA_CT_N"/>
</dbReference>
<sequence>MSEPTKDAQDDRYAELAARRASALQMGGDEAILKNRERGRLNVRERIGRLADPGSFREMGALAGKGRYDREGRFESFTPSNAVIGSARLDGRRAVLSADDFTIRGGSSESTVSDKWVYAERYAHEMQIPLVRLVDTAGGSVKLLEQQQSTKIPGYSAWPSISLLSRVPVVGVALGACAGLGAIKVAASHFSVMLRGASQVFAGGPPVVKQGIGVDIDKEALGGWEVHARQSGVVNNVADTEDDAFAQVRAFLSYLPSSVFETPPSAEPRPPAPGQVAWLDQAVPEDRRRIYDPRKILRAVFDEDSLFEISPLFGGSTIAMLARFEGQVVGVLANDPRVMGGALTSAAARKTERFVDLCDTFHIPIVNFVDQPGVMFGLEAERAGTMRDAIRAIAAIEQARVPWFSVMIRRAFGVGGGMHGPKHGPEGRSLNHRVAWPTARWGSIPIEGGVAAAYRRDIEASADPKARRDELEAYYHRLSSPFRTAERFGIVDIIRPAETRDAIRDWLVDAAQLCARQTGTKQRGLR</sequence>
<proteinExistence type="predicted"/>
<accession>A0A5C8P4V7</accession>
<feature type="domain" description="CoA carboxyltransferase N-terminal" evidence="1">
    <location>
        <begin position="9"/>
        <end position="267"/>
    </location>
</feature>
<gene>
    <name evidence="3" type="ORF">FHP08_00460</name>
</gene>
<evidence type="ECO:0000259" key="1">
    <source>
        <dbReference type="PROSITE" id="PS50980"/>
    </source>
</evidence>
<name>A0A5C8P4V7_9BURK</name>
<dbReference type="PROSITE" id="PS50989">
    <property type="entry name" value="COA_CT_CTER"/>
    <property type="match status" value="1"/>
</dbReference>
<dbReference type="Pfam" id="PF01039">
    <property type="entry name" value="Carboxyl_trans"/>
    <property type="match status" value="1"/>
</dbReference>
<dbReference type="PROSITE" id="PS50980">
    <property type="entry name" value="COA_CT_NTER"/>
    <property type="match status" value="1"/>
</dbReference>
<dbReference type="PANTHER" id="PTHR43842">
    <property type="entry name" value="PROPIONYL-COA CARBOXYLASE BETA CHAIN"/>
    <property type="match status" value="1"/>
</dbReference>
<dbReference type="InterPro" id="IPR011763">
    <property type="entry name" value="COA_CT_C"/>
</dbReference>
<dbReference type="EMBL" id="VDUY01000001">
    <property type="protein sequence ID" value="TXL68207.1"/>
    <property type="molecule type" value="Genomic_DNA"/>
</dbReference>
<evidence type="ECO:0000313" key="3">
    <source>
        <dbReference type="EMBL" id="TXL68207.1"/>
    </source>
</evidence>
<dbReference type="GO" id="GO:0004658">
    <property type="term" value="F:propionyl-CoA carboxylase activity"/>
    <property type="evidence" value="ECO:0007669"/>
    <property type="project" value="TreeGrafter"/>
</dbReference>
<dbReference type="Proteomes" id="UP000321548">
    <property type="component" value="Unassembled WGS sequence"/>
</dbReference>
<evidence type="ECO:0000313" key="4">
    <source>
        <dbReference type="Proteomes" id="UP000321548"/>
    </source>
</evidence>
<dbReference type="PANTHER" id="PTHR43842:SF2">
    <property type="entry name" value="PROPIONYL-COA CARBOXYLASE BETA CHAIN, MITOCHONDRIAL"/>
    <property type="match status" value="1"/>
</dbReference>
<organism evidence="3 4">
    <name type="scientific">Zeimonas arvi</name>
    <dbReference type="NCBI Taxonomy" id="2498847"/>
    <lineage>
        <taxon>Bacteria</taxon>
        <taxon>Pseudomonadati</taxon>
        <taxon>Pseudomonadota</taxon>
        <taxon>Betaproteobacteria</taxon>
        <taxon>Burkholderiales</taxon>
        <taxon>Burkholderiaceae</taxon>
        <taxon>Zeimonas</taxon>
    </lineage>
</organism>